<comment type="caution">
    <text evidence="2">The sequence shown here is derived from an EMBL/GenBank/DDBJ whole genome shotgun (WGS) entry which is preliminary data.</text>
</comment>
<accession>A0A9X7JPX6</accession>
<proteinExistence type="predicted"/>
<organism evidence="2 3">
    <name type="scientific">Streptosporangium nondiastaticum</name>
    <dbReference type="NCBI Taxonomy" id="35764"/>
    <lineage>
        <taxon>Bacteria</taxon>
        <taxon>Bacillati</taxon>
        <taxon>Actinomycetota</taxon>
        <taxon>Actinomycetes</taxon>
        <taxon>Streptosporangiales</taxon>
        <taxon>Streptosporangiaceae</taxon>
        <taxon>Streptosporangium</taxon>
    </lineage>
</organism>
<dbReference type="OrthoDB" id="3544267at2"/>
<sequence>MLTEALEGLAAAGGSAVVGAAATDAWNTARAGVARLLGRGDSGRERYAIERLDRTATEIEQAADGMRQQLRDKLRGRWTGRLEILLEEHPEAADELRELIERVRAELPRARESWVQNNTAEAGGIQYITQGGDINVGRGGRSGD</sequence>
<reference evidence="2 3" key="1">
    <citation type="submission" date="2018-03" db="EMBL/GenBank/DDBJ databases">
        <title>Chitinolytic properties of Streptosporangium nondiastaticum TBG75A20.</title>
        <authorList>
            <person name="Gayathri V."/>
            <person name="Shiburaj S."/>
        </authorList>
    </citation>
    <scope>NUCLEOTIDE SEQUENCE [LARGE SCALE GENOMIC DNA]</scope>
    <source>
        <strain evidence="2 3">TBG75A20</strain>
    </source>
</reference>
<dbReference type="EMBL" id="PXWG01000036">
    <property type="protein sequence ID" value="PSJ27754.1"/>
    <property type="molecule type" value="Genomic_DNA"/>
</dbReference>
<evidence type="ECO:0000313" key="2">
    <source>
        <dbReference type="EMBL" id="PSJ27754.1"/>
    </source>
</evidence>
<dbReference type="AlphaFoldDB" id="A0A9X7JPX6"/>
<evidence type="ECO:0000313" key="3">
    <source>
        <dbReference type="Proteomes" id="UP000242427"/>
    </source>
</evidence>
<keyword evidence="1" id="KW-0175">Coiled coil</keyword>
<dbReference type="RefSeq" id="WP_106677076.1">
    <property type="nucleotide sequence ID" value="NZ_PXWG01000036.1"/>
</dbReference>
<evidence type="ECO:0000256" key="1">
    <source>
        <dbReference type="SAM" id="Coils"/>
    </source>
</evidence>
<dbReference type="Proteomes" id="UP000242427">
    <property type="component" value="Unassembled WGS sequence"/>
</dbReference>
<gene>
    <name evidence="2" type="ORF">B7P34_16030</name>
</gene>
<feature type="coiled-coil region" evidence="1">
    <location>
        <begin position="49"/>
        <end position="113"/>
    </location>
</feature>
<keyword evidence="3" id="KW-1185">Reference proteome</keyword>
<protein>
    <submittedName>
        <fullName evidence="2">Uncharacterized protein</fullName>
    </submittedName>
</protein>
<name>A0A9X7JPX6_9ACTN</name>